<keyword evidence="1" id="KW-0285">Flavoprotein</keyword>
<dbReference type="STRING" id="1666911.HLUCCA11_18775"/>
<dbReference type="InterPro" id="IPR002888">
    <property type="entry name" value="2Fe-2S-bd"/>
</dbReference>
<dbReference type="InterPro" id="IPR006058">
    <property type="entry name" value="2Fe2S_fd_BS"/>
</dbReference>
<dbReference type="SUPFAM" id="SSF54292">
    <property type="entry name" value="2Fe-2S ferredoxin-like"/>
    <property type="match status" value="1"/>
</dbReference>
<dbReference type="PROSITE" id="PS51387">
    <property type="entry name" value="FAD_PCMH"/>
    <property type="match status" value="1"/>
</dbReference>
<reference evidence="8 9" key="1">
    <citation type="submission" date="2015-09" db="EMBL/GenBank/DDBJ databases">
        <title>Identification and resolution of microdiversity through metagenomic sequencing of parallel consortia.</title>
        <authorList>
            <person name="Nelson W.C."/>
            <person name="Romine M.F."/>
            <person name="Lindemann S.R."/>
        </authorList>
    </citation>
    <scope>NUCLEOTIDE SEQUENCE [LARGE SCALE GENOMIC DNA]</scope>
    <source>
        <strain evidence="8">Ana</strain>
    </source>
</reference>
<sequence>MEFTKKEKPLKEKPLPQQPLTLLVNGQTADLTAVSPTMTLLHYLHHSGRTGTKEGCGDGDCGACTVAVLCTGADGTLRYQAMNSCLIPVGAVAQREIVTVEGLTESFTAGLTDGPLHPVQAAMVKTGGSQCGYCTPGFIMSLFAAYYDGSVDDIAIEGNLCRCTGYLPIRRAATALMQEMAEAKPCDRFTQRLSLPSASPDPPPSLLQYLGPQEQFYRPTQIPQVLSLLQQHPNATLIAGGTDLGLDISHQRRPFPVLVSLEDVAELRQIHQTETAVEIGAAVPLSQIQSYSQTELPGVFPSLDEMLVWFAATQVRNRATLGGNIATGSPIGDLPPVLLSLDATLKITGMGDRLAPYRRTLPLADFFKGYRQTDLQPQELIELVSIPLGITPGAVRRYSQSYKIGKRGTDDISIVAAAFVIDVEASGRIVHARLAYGGVAAIPARAIAIESALMGQLWNFTTVQQIKPLLLAAFTPLSDLRGSARYRQKLVVNLFEKFFVETIEGLEN</sequence>
<dbReference type="SUPFAM" id="SSF47741">
    <property type="entry name" value="CO dehydrogenase ISP C-domain like"/>
    <property type="match status" value="1"/>
</dbReference>
<dbReference type="PIRSF" id="PIRSF036557">
    <property type="entry name" value="XdhA_RC"/>
    <property type="match status" value="1"/>
</dbReference>
<dbReference type="PANTHER" id="PTHR45444:SF3">
    <property type="entry name" value="XANTHINE DEHYDROGENASE"/>
    <property type="match status" value="1"/>
</dbReference>
<gene>
    <name evidence="8" type="primary">xdhA</name>
    <name evidence="8" type="ORF">HLUCCA11_18775</name>
</gene>
<dbReference type="Gene3D" id="3.30.390.50">
    <property type="entry name" value="CO dehydrogenase flavoprotein, C-terminal domain"/>
    <property type="match status" value="1"/>
</dbReference>
<dbReference type="InterPro" id="IPR005107">
    <property type="entry name" value="CO_DH_flav_C"/>
</dbReference>
<evidence type="ECO:0000256" key="2">
    <source>
        <dbReference type="ARBA" id="ARBA00022723"/>
    </source>
</evidence>
<feature type="domain" description="2Fe-2S ferredoxin-type" evidence="6">
    <location>
        <begin position="18"/>
        <end position="103"/>
    </location>
</feature>
<comment type="caution">
    <text evidence="8">The sequence shown here is derived from an EMBL/GenBank/DDBJ whole genome shotgun (WGS) entry which is preliminary data.</text>
</comment>
<dbReference type="InterPro" id="IPR002346">
    <property type="entry name" value="Mopterin_DH_FAD-bd"/>
</dbReference>
<dbReference type="SUPFAM" id="SSF56176">
    <property type="entry name" value="FAD-binding/transporter-associated domain-like"/>
    <property type="match status" value="1"/>
</dbReference>
<dbReference type="GO" id="GO:0051537">
    <property type="term" value="F:2 iron, 2 sulfur cluster binding"/>
    <property type="evidence" value="ECO:0007669"/>
    <property type="project" value="InterPro"/>
</dbReference>
<dbReference type="PROSITE" id="PS00197">
    <property type="entry name" value="2FE2S_FER_1"/>
    <property type="match status" value="1"/>
</dbReference>
<dbReference type="PATRIC" id="fig|1666911.3.peg.2256"/>
<accession>A0A0P8BI31</accession>
<dbReference type="EMBL" id="LJZR01000033">
    <property type="protein sequence ID" value="KPQ33366.1"/>
    <property type="molecule type" value="Genomic_DNA"/>
</dbReference>
<dbReference type="PANTHER" id="PTHR45444">
    <property type="entry name" value="XANTHINE DEHYDROGENASE"/>
    <property type="match status" value="1"/>
</dbReference>
<evidence type="ECO:0000259" key="7">
    <source>
        <dbReference type="PROSITE" id="PS51387"/>
    </source>
</evidence>
<dbReference type="SMART" id="SM01092">
    <property type="entry name" value="CO_deh_flav_C"/>
    <property type="match status" value="1"/>
</dbReference>
<feature type="domain" description="FAD-binding PCMH-type" evidence="7">
    <location>
        <begin position="209"/>
        <end position="391"/>
    </location>
</feature>
<dbReference type="InterPro" id="IPR016169">
    <property type="entry name" value="FAD-bd_PCMH_sub2"/>
</dbReference>
<dbReference type="Gene3D" id="3.30.465.10">
    <property type="match status" value="1"/>
</dbReference>
<dbReference type="GO" id="GO:0005506">
    <property type="term" value="F:iron ion binding"/>
    <property type="evidence" value="ECO:0007669"/>
    <property type="project" value="InterPro"/>
</dbReference>
<proteinExistence type="predicted"/>
<keyword evidence="4" id="KW-0560">Oxidoreductase</keyword>
<dbReference type="Gene3D" id="3.10.20.30">
    <property type="match status" value="1"/>
</dbReference>
<dbReference type="PROSITE" id="PS51085">
    <property type="entry name" value="2FE2S_FER_2"/>
    <property type="match status" value="1"/>
</dbReference>
<dbReference type="CDD" id="cd00207">
    <property type="entry name" value="fer2"/>
    <property type="match status" value="1"/>
</dbReference>
<dbReference type="Pfam" id="PF00941">
    <property type="entry name" value="FAD_binding_5"/>
    <property type="match status" value="1"/>
</dbReference>
<dbReference type="InterPro" id="IPR012175">
    <property type="entry name" value="Xanth_DH_ssu_bac"/>
</dbReference>
<evidence type="ECO:0000256" key="4">
    <source>
        <dbReference type="ARBA" id="ARBA00023002"/>
    </source>
</evidence>
<dbReference type="SUPFAM" id="SSF55447">
    <property type="entry name" value="CO dehydrogenase flavoprotein C-terminal domain-like"/>
    <property type="match status" value="1"/>
</dbReference>
<evidence type="ECO:0000256" key="5">
    <source>
        <dbReference type="ARBA" id="ARBA00023004"/>
    </source>
</evidence>
<evidence type="ECO:0000259" key="6">
    <source>
        <dbReference type="PROSITE" id="PS51085"/>
    </source>
</evidence>
<dbReference type="InterPro" id="IPR036683">
    <property type="entry name" value="CO_DH_flav_C_dom_sf"/>
</dbReference>
<evidence type="ECO:0000256" key="1">
    <source>
        <dbReference type="ARBA" id="ARBA00022630"/>
    </source>
</evidence>
<dbReference type="AlphaFoldDB" id="A0A0P8BI31"/>
<organism evidence="8 9">
    <name type="scientific">Phormidesmis priestleyi Ana</name>
    <dbReference type="NCBI Taxonomy" id="1666911"/>
    <lineage>
        <taxon>Bacteria</taxon>
        <taxon>Bacillati</taxon>
        <taxon>Cyanobacteriota</taxon>
        <taxon>Cyanophyceae</taxon>
        <taxon>Leptolyngbyales</taxon>
        <taxon>Leptolyngbyaceae</taxon>
        <taxon>Phormidesmis</taxon>
    </lineage>
</organism>
<dbReference type="InterPro" id="IPR001041">
    <property type="entry name" value="2Fe-2S_ferredoxin-type"/>
</dbReference>
<keyword evidence="5" id="KW-0408">Iron</keyword>
<evidence type="ECO:0000256" key="3">
    <source>
        <dbReference type="ARBA" id="ARBA00022827"/>
    </source>
</evidence>
<dbReference type="Pfam" id="PF00111">
    <property type="entry name" value="Fer2"/>
    <property type="match status" value="1"/>
</dbReference>
<dbReference type="Pfam" id="PF01799">
    <property type="entry name" value="Fer2_2"/>
    <property type="match status" value="1"/>
</dbReference>
<dbReference type="InterPro" id="IPR036884">
    <property type="entry name" value="2Fe-2S-bd_dom_sf"/>
</dbReference>
<dbReference type="NCBIfam" id="TIGR02963">
    <property type="entry name" value="xanthine_xdhA"/>
    <property type="match status" value="1"/>
</dbReference>
<dbReference type="InterPro" id="IPR036010">
    <property type="entry name" value="2Fe-2S_ferredoxin-like_sf"/>
</dbReference>
<dbReference type="Proteomes" id="UP000050465">
    <property type="component" value="Unassembled WGS sequence"/>
</dbReference>
<evidence type="ECO:0000313" key="8">
    <source>
        <dbReference type="EMBL" id="KPQ33366.1"/>
    </source>
</evidence>
<dbReference type="GO" id="GO:0004854">
    <property type="term" value="F:xanthine dehydrogenase activity"/>
    <property type="evidence" value="ECO:0007669"/>
    <property type="project" value="InterPro"/>
</dbReference>
<dbReference type="InterPro" id="IPR016167">
    <property type="entry name" value="FAD-bd_PCMH_sub1"/>
</dbReference>
<name>A0A0P8BI31_9CYAN</name>
<dbReference type="InterPro" id="IPR036318">
    <property type="entry name" value="FAD-bd_PCMH-like_sf"/>
</dbReference>
<dbReference type="Gene3D" id="1.10.150.120">
    <property type="entry name" value="[2Fe-2S]-binding domain"/>
    <property type="match status" value="1"/>
</dbReference>
<dbReference type="InterPro" id="IPR016166">
    <property type="entry name" value="FAD-bd_PCMH"/>
</dbReference>
<dbReference type="Gene3D" id="3.30.43.10">
    <property type="entry name" value="Uridine Diphospho-n-acetylenolpyruvylglucosamine Reductase, domain 2"/>
    <property type="match status" value="1"/>
</dbReference>
<dbReference type="InterPro" id="IPR016208">
    <property type="entry name" value="Ald_Oxase/xanthine_DH-like"/>
</dbReference>
<dbReference type="Pfam" id="PF03450">
    <property type="entry name" value="CO_deh_flav_C"/>
    <property type="match status" value="1"/>
</dbReference>
<dbReference type="GO" id="GO:0071949">
    <property type="term" value="F:FAD binding"/>
    <property type="evidence" value="ECO:0007669"/>
    <property type="project" value="InterPro"/>
</dbReference>
<keyword evidence="2" id="KW-0479">Metal-binding</keyword>
<evidence type="ECO:0000313" key="9">
    <source>
        <dbReference type="Proteomes" id="UP000050465"/>
    </source>
</evidence>
<dbReference type="InterPro" id="IPR014307">
    <property type="entry name" value="Xanthine_DH_ssu"/>
</dbReference>
<protein>
    <submittedName>
        <fullName evidence="8">Xanthine dehydrogenase FeS/FAD binding subunit XdhA</fullName>
    </submittedName>
</protein>
<keyword evidence="3" id="KW-0274">FAD</keyword>
<dbReference type="InterPro" id="IPR012675">
    <property type="entry name" value="Beta-grasp_dom_sf"/>
</dbReference>